<gene>
    <name evidence="1" type="ORF">JZ786_10295</name>
</gene>
<sequence>MSLATKRNRLVLALNDRYTRHQAVYEELLAAFRQYGITTYSIFMDGTTLFSRWKKSSFLNQVNERVYMLPLYGHGTAYRLPRRVPLHLKLYVRSLSLTKTE</sequence>
<reference evidence="1 2" key="1">
    <citation type="submission" date="2021-02" db="EMBL/GenBank/DDBJ databases">
        <title>Alicyclobacillus curvatus sp. nov. and Alicyclobacillus mengziensis sp. nov., two acidophilic bacteria isolated from acid mine drainage.</title>
        <authorList>
            <person name="Huang Y."/>
        </authorList>
    </citation>
    <scope>NUCLEOTIDE SEQUENCE [LARGE SCALE GENOMIC DNA]</scope>
    <source>
        <strain evidence="1 2">S30H14</strain>
    </source>
</reference>
<dbReference type="EC" id="5.1.3.32" evidence="1"/>
<organism evidence="1 2">
    <name type="scientific">Alicyclobacillus mengziensis</name>
    <dbReference type="NCBI Taxonomy" id="2931921"/>
    <lineage>
        <taxon>Bacteria</taxon>
        <taxon>Bacillati</taxon>
        <taxon>Bacillota</taxon>
        <taxon>Bacilli</taxon>
        <taxon>Bacillales</taxon>
        <taxon>Alicyclobacillaceae</taxon>
        <taxon>Alicyclobacillus</taxon>
    </lineage>
</organism>
<dbReference type="KEGG" id="afx:JZ786_10295"/>
<name>A0A9X7W2F7_9BACL</name>
<dbReference type="RefSeq" id="WP_206658578.1">
    <property type="nucleotide sequence ID" value="NZ_CP071182.1"/>
</dbReference>
<protein>
    <submittedName>
        <fullName evidence="1">L-rhamnose mutarotase</fullName>
        <ecNumber evidence="1">5.1.3.32</ecNumber>
    </submittedName>
</protein>
<dbReference type="SUPFAM" id="SSF54909">
    <property type="entry name" value="Dimeric alpha+beta barrel"/>
    <property type="match status" value="1"/>
</dbReference>
<proteinExistence type="predicted"/>
<dbReference type="InterPro" id="IPR008000">
    <property type="entry name" value="Rham/fucose_mutarotase"/>
</dbReference>
<evidence type="ECO:0000313" key="1">
    <source>
        <dbReference type="EMBL" id="QSO49267.1"/>
    </source>
</evidence>
<accession>A0A9X7W2F7</accession>
<dbReference type="EMBL" id="CP071182">
    <property type="protein sequence ID" value="QSO49267.1"/>
    <property type="molecule type" value="Genomic_DNA"/>
</dbReference>
<dbReference type="GO" id="GO:0062192">
    <property type="term" value="F:L-rhamnose mutarotase activity"/>
    <property type="evidence" value="ECO:0007669"/>
    <property type="project" value="UniProtKB-EC"/>
</dbReference>
<dbReference type="AlphaFoldDB" id="A0A9X7W2F7"/>
<dbReference type="Pfam" id="PF05336">
    <property type="entry name" value="rhaM"/>
    <property type="match status" value="1"/>
</dbReference>
<evidence type="ECO:0000313" key="2">
    <source>
        <dbReference type="Proteomes" id="UP000663505"/>
    </source>
</evidence>
<dbReference type="Proteomes" id="UP000663505">
    <property type="component" value="Chromosome"/>
</dbReference>
<dbReference type="InterPro" id="IPR011008">
    <property type="entry name" value="Dimeric_a/b-barrel"/>
</dbReference>
<keyword evidence="2" id="KW-1185">Reference proteome</keyword>
<dbReference type="Gene3D" id="3.30.70.100">
    <property type="match status" value="1"/>
</dbReference>
<keyword evidence="1" id="KW-0413">Isomerase</keyword>